<dbReference type="Pfam" id="PF26553">
    <property type="entry name" value="PDDEXK_19"/>
    <property type="match status" value="1"/>
</dbReference>
<evidence type="ECO:0000256" key="1">
    <source>
        <dbReference type="ARBA" id="ARBA00023015"/>
    </source>
</evidence>
<dbReference type="GO" id="GO:0003700">
    <property type="term" value="F:DNA-binding transcription factor activity"/>
    <property type="evidence" value="ECO:0007669"/>
    <property type="project" value="UniProtKB-UniRule"/>
</dbReference>
<accession>A0A2T9X1Q6</accession>
<feature type="domain" description="HTH cro/C1-type" evidence="5">
    <location>
        <begin position="129"/>
        <end position="177"/>
    </location>
</feature>
<dbReference type="Proteomes" id="UP000245638">
    <property type="component" value="Unassembled WGS sequence"/>
</dbReference>
<sequence length="298" mass="33841">MTIRVNDVIRILEDEGLSYTIINYPEKNKKSIDIIVEFKRSSQEKKKLVVKTSSDKIGKDEITDLKNFSSLTQSIPLIITDETEEDIAIEKDKVIGLSLFGFERLLKGDKIFVYRTRGGMFVRIRPEVLRQKMREMNYSMGDVAKMLGVSRKTIYDYENGDSDVSIEIAEKLIDIFGPEIIGDVCETYQADGKVSVDKDHKVINILESKGFKVATLKFTAVDIIASNNSKKLIITIESRNPENSIKKIQEASKIAEEFNLNMIVISKSSSRAKELEKDGFKVYLDQNLDELKYEIGGD</sequence>
<gene>
    <name evidence="6" type="ORF">DDW13_09435</name>
</gene>
<dbReference type="Pfam" id="PF01381">
    <property type="entry name" value="HTH_3"/>
    <property type="match status" value="1"/>
</dbReference>
<dbReference type="SMART" id="SM00530">
    <property type="entry name" value="HTH_XRE"/>
    <property type="match status" value="1"/>
</dbReference>
<dbReference type="Gene3D" id="1.10.260.40">
    <property type="entry name" value="lambda repressor-like DNA-binding domains"/>
    <property type="match status" value="1"/>
</dbReference>
<organism evidence="6 7">
    <name type="scientific">Acidianus hospitalis</name>
    <dbReference type="NCBI Taxonomy" id="563177"/>
    <lineage>
        <taxon>Archaea</taxon>
        <taxon>Thermoproteota</taxon>
        <taxon>Thermoprotei</taxon>
        <taxon>Sulfolobales</taxon>
        <taxon>Sulfolobaceae</taxon>
        <taxon>Acidianus</taxon>
    </lineage>
</organism>
<dbReference type="InterPro" id="IPR010982">
    <property type="entry name" value="Lambda_DNA-bd_dom_sf"/>
</dbReference>
<evidence type="ECO:0000259" key="5">
    <source>
        <dbReference type="PROSITE" id="PS50943"/>
    </source>
</evidence>
<proteinExistence type="inferred from homology"/>
<keyword evidence="2 4" id="KW-0238">DNA-binding</keyword>
<name>A0A2T9X1Q6_9CREN</name>
<dbReference type="InterPro" id="IPR001387">
    <property type="entry name" value="Cro/C1-type_HTH"/>
</dbReference>
<evidence type="ECO:0000256" key="3">
    <source>
        <dbReference type="ARBA" id="ARBA00023163"/>
    </source>
</evidence>
<dbReference type="InterPro" id="IPR020886">
    <property type="entry name" value="MTH_967-like"/>
</dbReference>
<dbReference type="InterPro" id="IPR059051">
    <property type="entry name" value="MTH_967_PDDEXK"/>
</dbReference>
<keyword evidence="1 4" id="KW-0805">Transcription regulation</keyword>
<evidence type="ECO:0000256" key="4">
    <source>
        <dbReference type="HAMAP-Rule" id="MF_00584"/>
    </source>
</evidence>
<comment type="caution">
    <text evidence="6">The sequence shown here is derived from an EMBL/GenBank/DDBJ whole genome shotgun (WGS) entry which is preliminary data.</text>
</comment>
<dbReference type="HAMAP" id="MF_00584">
    <property type="entry name" value="HTH_type_cro_C1"/>
    <property type="match status" value="1"/>
</dbReference>
<evidence type="ECO:0000313" key="7">
    <source>
        <dbReference type="Proteomes" id="UP000245638"/>
    </source>
</evidence>
<evidence type="ECO:0000256" key="2">
    <source>
        <dbReference type="ARBA" id="ARBA00023125"/>
    </source>
</evidence>
<dbReference type="PROSITE" id="PS50943">
    <property type="entry name" value="HTH_CROC1"/>
    <property type="match status" value="1"/>
</dbReference>
<dbReference type="EMBL" id="QEFD01000236">
    <property type="protein sequence ID" value="PVU73965.1"/>
    <property type="molecule type" value="Genomic_DNA"/>
</dbReference>
<evidence type="ECO:0000313" key="6">
    <source>
        <dbReference type="EMBL" id="PVU73965.1"/>
    </source>
</evidence>
<protein>
    <recommendedName>
        <fullName evidence="4">Putative HTH-type transcriptional regulatory protein DDW13_09435</fullName>
    </recommendedName>
</protein>
<dbReference type="AlphaFoldDB" id="A0A2T9X1Q6"/>
<reference evidence="6 7" key="1">
    <citation type="journal article" date="2015" name="Appl. Environ. Microbiol.">
        <title>Nanoarchaeota, Their Sulfolobales Host, and Nanoarchaeota Virus Distribution across Yellowstone National Park Hot Springs.</title>
        <authorList>
            <person name="Munson-McGee J.H."/>
            <person name="Field E.K."/>
            <person name="Bateson M."/>
            <person name="Rooney C."/>
            <person name="Stepanauskas R."/>
            <person name="Young M.J."/>
        </authorList>
    </citation>
    <scope>NUCLEOTIDE SEQUENCE [LARGE SCALE GENOMIC DNA]</scope>
    <source>
        <strain evidence="6">SCGC AC-742_N10</strain>
    </source>
</reference>
<dbReference type="CDD" id="cd00093">
    <property type="entry name" value="HTH_XRE"/>
    <property type="match status" value="1"/>
</dbReference>
<dbReference type="SUPFAM" id="SSF47413">
    <property type="entry name" value="lambda repressor-like DNA-binding domains"/>
    <property type="match status" value="1"/>
</dbReference>
<dbReference type="GO" id="GO:0003677">
    <property type="term" value="F:DNA binding"/>
    <property type="evidence" value="ECO:0007669"/>
    <property type="project" value="UniProtKB-KW"/>
</dbReference>
<keyword evidence="3 4" id="KW-0804">Transcription</keyword>